<dbReference type="EMBL" id="BART01026510">
    <property type="protein sequence ID" value="GAG97783.1"/>
    <property type="molecule type" value="Genomic_DNA"/>
</dbReference>
<name>X1CNR2_9ZZZZ</name>
<sequence>MKEWNSPSYGILWSLNLKRELVITFLDIFPEDASLKEESGKLETDLSEAGDQHGRISHLWHLAKIYMKLGNKIDVERLLNGILRETFRVGYRKDYQLESLIRSCCIFATHFPQEVWELLQKIIGWIPELAMSTEGPAERAAALECLDVITHLYPAESIEVFKWFFDVKSIKYFEGLEILINKALQDDKLDLNTVVALLLYYLS</sequence>
<reference evidence="1" key="1">
    <citation type="journal article" date="2014" name="Front. Microbiol.">
        <title>High frequency of phylogenetically diverse reductive dehalogenase-homologous genes in deep subseafloor sedimentary metagenomes.</title>
        <authorList>
            <person name="Kawai M."/>
            <person name="Futagami T."/>
            <person name="Toyoda A."/>
            <person name="Takaki Y."/>
            <person name="Nishi S."/>
            <person name="Hori S."/>
            <person name="Arai W."/>
            <person name="Tsubouchi T."/>
            <person name="Morono Y."/>
            <person name="Uchiyama I."/>
            <person name="Ito T."/>
            <person name="Fujiyama A."/>
            <person name="Inagaki F."/>
            <person name="Takami H."/>
        </authorList>
    </citation>
    <scope>NUCLEOTIDE SEQUENCE</scope>
    <source>
        <strain evidence="1">Expedition CK06-06</strain>
    </source>
</reference>
<proteinExistence type="predicted"/>
<gene>
    <name evidence="1" type="ORF">S01H4_47268</name>
</gene>
<comment type="caution">
    <text evidence="1">The sequence shown here is derived from an EMBL/GenBank/DDBJ whole genome shotgun (WGS) entry which is preliminary data.</text>
</comment>
<dbReference type="AlphaFoldDB" id="X1CNR2"/>
<accession>X1CNR2</accession>
<organism evidence="1">
    <name type="scientific">marine sediment metagenome</name>
    <dbReference type="NCBI Taxonomy" id="412755"/>
    <lineage>
        <taxon>unclassified sequences</taxon>
        <taxon>metagenomes</taxon>
        <taxon>ecological metagenomes</taxon>
    </lineage>
</organism>
<feature type="non-terminal residue" evidence="1">
    <location>
        <position position="203"/>
    </location>
</feature>
<protein>
    <submittedName>
        <fullName evidence="1">Uncharacterized protein</fullName>
    </submittedName>
</protein>
<evidence type="ECO:0000313" key="1">
    <source>
        <dbReference type="EMBL" id="GAG97783.1"/>
    </source>
</evidence>